<comment type="caution">
    <text evidence="2">The sequence shown here is derived from an EMBL/GenBank/DDBJ whole genome shotgun (WGS) entry which is preliminary data.</text>
</comment>
<dbReference type="AlphaFoldDB" id="A0A243QCD8"/>
<evidence type="ECO:0000256" key="1">
    <source>
        <dbReference type="SAM" id="MobiDB-lite"/>
    </source>
</evidence>
<dbReference type="STRING" id="417102.CA982_09265"/>
<feature type="compositionally biased region" description="Pro residues" evidence="1">
    <location>
        <begin position="157"/>
        <end position="168"/>
    </location>
</feature>
<organism evidence="2 3">
    <name type="scientific">Gordonia lacunae</name>
    <dbReference type="NCBI Taxonomy" id="417102"/>
    <lineage>
        <taxon>Bacteria</taxon>
        <taxon>Bacillati</taxon>
        <taxon>Actinomycetota</taxon>
        <taxon>Actinomycetes</taxon>
        <taxon>Mycobacteriales</taxon>
        <taxon>Gordoniaceae</taxon>
        <taxon>Gordonia</taxon>
    </lineage>
</organism>
<feature type="compositionally biased region" description="Basic and acidic residues" evidence="1">
    <location>
        <begin position="16"/>
        <end position="26"/>
    </location>
</feature>
<reference evidence="2 3" key="1">
    <citation type="submission" date="2017-05" db="EMBL/GenBank/DDBJ databases">
        <title>Biotechnological potential of actinobacteria isolated from South African environments.</title>
        <authorList>
            <person name="Le Roes-Hill M."/>
            <person name="Prins A."/>
            <person name="Durrell K.A."/>
        </authorList>
    </citation>
    <scope>NUCLEOTIDE SEQUENCE [LARGE SCALE GENOMIC DNA]</scope>
    <source>
        <strain evidence="2">BS2</strain>
    </source>
</reference>
<keyword evidence="3" id="KW-1185">Reference proteome</keyword>
<feature type="region of interest" description="Disordered" evidence="1">
    <location>
        <begin position="134"/>
        <end position="168"/>
    </location>
</feature>
<feature type="region of interest" description="Disordered" evidence="1">
    <location>
        <begin position="1"/>
        <end position="26"/>
    </location>
</feature>
<sequence length="168" mass="16807">MGTDDETFRQAGDGSADERRDGPADPVRDLLLGLAAQIDHLAALFAPAPQPAGSGGEEAAGARPGFATLVDGGPLGHALSGASGEITSLLAEIGDLVARLIAAVIAVLEAIAEALRSSPTSSSTPRQYEPIAVRFNGPAAGRDAGVPRAGDTSRRTAPPPAPGPGQEN</sequence>
<dbReference type="OrthoDB" id="4382024at2"/>
<proteinExistence type="predicted"/>
<accession>A0A243QCD8</accession>
<dbReference type="EMBL" id="NGFO01000008">
    <property type="protein sequence ID" value="OUC79297.1"/>
    <property type="molecule type" value="Genomic_DNA"/>
</dbReference>
<dbReference type="Proteomes" id="UP000194632">
    <property type="component" value="Unassembled WGS sequence"/>
</dbReference>
<gene>
    <name evidence="2" type="ORF">CA982_09265</name>
</gene>
<protein>
    <submittedName>
        <fullName evidence="2">Uncharacterized protein</fullName>
    </submittedName>
</protein>
<dbReference type="RefSeq" id="WP_086535085.1">
    <property type="nucleotide sequence ID" value="NZ_NGFO01000008.1"/>
</dbReference>
<evidence type="ECO:0000313" key="2">
    <source>
        <dbReference type="EMBL" id="OUC79297.1"/>
    </source>
</evidence>
<name>A0A243QCD8_9ACTN</name>
<evidence type="ECO:0000313" key="3">
    <source>
        <dbReference type="Proteomes" id="UP000194632"/>
    </source>
</evidence>